<accession>A0A4P6HJQ5</accession>
<protein>
    <submittedName>
        <fullName evidence="1">Thiamine S protein</fullName>
    </submittedName>
</protein>
<evidence type="ECO:0000313" key="1">
    <source>
        <dbReference type="EMBL" id="QAZ66040.1"/>
    </source>
</evidence>
<organism evidence="1 2">
    <name type="scientific">Solidesulfovibrio carbinolicus</name>
    <dbReference type="NCBI Taxonomy" id="296842"/>
    <lineage>
        <taxon>Bacteria</taxon>
        <taxon>Pseudomonadati</taxon>
        <taxon>Thermodesulfobacteriota</taxon>
        <taxon>Desulfovibrionia</taxon>
        <taxon>Desulfovibrionales</taxon>
        <taxon>Desulfovibrionaceae</taxon>
        <taxon>Solidesulfovibrio</taxon>
    </lineage>
</organism>
<dbReference type="InterPro" id="IPR012675">
    <property type="entry name" value="Beta-grasp_dom_sf"/>
</dbReference>
<gene>
    <name evidence="1" type="ORF">C3Y92_01795</name>
</gene>
<dbReference type="InterPro" id="IPR003749">
    <property type="entry name" value="ThiS/MoaD-like"/>
</dbReference>
<dbReference type="Proteomes" id="UP000293296">
    <property type="component" value="Chromosome"/>
</dbReference>
<sequence>MDRSSGGRSVSDTVTVRALATLAPYAPPGGVASIGPGETVGELADRLGIEPEALGSVLVNEAPASLDTVLAPGSVVSFVPPITGG</sequence>
<dbReference type="OrthoDB" id="5458517at2"/>
<name>A0A4P6HJQ5_9BACT</name>
<evidence type="ECO:0000313" key="2">
    <source>
        <dbReference type="Proteomes" id="UP000293296"/>
    </source>
</evidence>
<keyword evidence="2" id="KW-1185">Reference proteome</keyword>
<dbReference type="InterPro" id="IPR016155">
    <property type="entry name" value="Mopterin_synth/thiamin_S_b"/>
</dbReference>
<dbReference type="Gene3D" id="3.10.20.30">
    <property type="match status" value="1"/>
</dbReference>
<dbReference type="Pfam" id="PF02597">
    <property type="entry name" value="ThiS"/>
    <property type="match status" value="1"/>
</dbReference>
<dbReference type="KEGG" id="dcb:C3Y92_01795"/>
<reference evidence="1 2" key="1">
    <citation type="submission" date="2018-02" db="EMBL/GenBank/DDBJ databases">
        <title>Genome sequence of Desulfovibrio carbinolicus DSM 3852.</title>
        <authorList>
            <person name="Wilbanks E."/>
            <person name="Skennerton C.T."/>
            <person name="Orphan V.J."/>
        </authorList>
    </citation>
    <scope>NUCLEOTIDE SEQUENCE [LARGE SCALE GENOMIC DNA]</scope>
    <source>
        <strain evidence="1 2">DSM 3852</strain>
    </source>
</reference>
<dbReference type="EMBL" id="CP026538">
    <property type="protein sequence ID" value="QAZ66040.1"/>
    <property type="molecule type" value="Genomic_DNA"/>
</dbReference>
<dbReference type="SUPFAM" id="SSF54285">
    <property type="entry name" value="MoaD/ThiS"/>
    <property type="match status" value="1"/>
</dbReference>
<dbReference type="AlphaFoldDB" id="A0A4P6HJQ5"/>
<proteinExistence type="predicted"/>